<feature type="region of interest" description="Disordered" evidence="2">
    <location>
        <begin position="356"/>
        <end position="541"/>
    </location>
</feature>
<keyword evidence="1" id="KW-0175">Coiled coil</keyword>
<feature type="compositionally biased region" description="Basic and acidic residues" evidence="2">
    <location>
        <begin position="187"/>
        <end position="204"/>
    </location>
</feature>
<feature type="region of interest" description="Disordered" evidence="2">
    <location>
        <begin position="161"/>
        <end position="241"/>
    </location>
</feature>
<feature type="region of interest" description="Disordered" evidence="2">
    <location>
        <begin position="32"/>
        <end position="83"/>
    </location>
</feature>
<dbReference type="Proteomes" id="UP001199106">
    <property type="component" value="Unassembled WGS sequence"/>
</dbReference>
<evidence type="ECO:0000313" key="4">
    <source>
        <dbReference type="Proteomes" id="UP001199106"/>
    </source>
</evidence>
<feature type="compositionally biased region" description="Acidic residues" evidence="2">
    <location>
        <begin position="469"/>
        <end position="478"/>
    </location>
</feature>
<sequence>MNFFSILAEVKGEMAPARKHTSKVKSAIAPKCEPAKATSAAPVASRVTKRAPAKHPSAAANALTPRSSTPPGKREAVRTTPTASLALRVEKRAVTRYATPIAGALTSRLPTPAKSSPRPEEVAPRRPLPIPATTVRDTNRSAKPAHVTVAELLAPHPVAVQKAAARKAREEADRKAVAQQQARLQRRRDLDRRQPAARGFDQRNSRQPQQSQALEHPRPYAPEEERQLKRQSNASYENMSQHDLHNEAKFRALELDVDYKMYLIEVLVIDDKAFFESMGMLGDRLEAVEYAKSEVEQHNKELRQQRAAAAKAIAEKIKCEREARIVQQQAAREAYKKKQQEERKKTKKLALEKKAVEQEQAVEAPKPEQKWKRKARQDTNDSGYFSKPPPPAETGENINAASAKGKKRARSNDDDNEDKTPNKMAKSSKSSQPPVKPCAIKPTHVSAPLPWAVQARANKTSSVKNYDVDMSDEDDEDVVVPARPVKKTTKKTTQVKEPTPEPSQPSRRHTRSSYIVEDEDDGDMEGDNEDAEDDDAFVVDDGWKPTRKSRLNAREKSRLFAGM</sequence>
<name>A0AAD4IE14_9PLEO</name>
<feature type="region of interest" description="Disordered" evidence="2">
    <location>
        <begin position="105"/>
        <end position="142"/>
    </location>
</feature>
<feature type="coiled-coil region" evidence="1">
    <location>
        <begin position="285"/>
        <end position="315"/>
    </location>
</feature>
<protein>
    <submittedName>
        <fullName evidence="3">Uncharacterized protein</fullName>
    </submittedName>
</protein>
<reference evidence="3" key="1">
    <citation type="submission" date="2021-07" db="EMBL/GenBank/DDBJ databases">
        <title>Genome Resource of American Ginseng Black Spot Pathogen Alternaria panax.</title>
        <authorList>
            <person name="Qiu C."/>
            <person name="Wang W."/>
            <person name="Liu Z."/>
        </authorList>
    </citation>
    <scope>NUCLEOTIDE SEQUENCE</scope>
    <source>
        <strain evidence="3">BNCC115425</strain>
    </source>
</reference>
<feature type="compositionally biased region" description="Basic and acidic residues" evidence="2">
    <location>
        <begin position="167"/>
        <end position="176"/>
    </location>
</feature>
<gene>
    <name evidence="3" type="ORF">G6011_11574</name>
</gene>
<proteinExistence type="predicted"/>
<dbReference type="EMBL" id="JAANER010000003">
    <property type="protein sequence ID" value="KAG9192840.1"/>
    <property type="molecule type" value="Genomic_DNA"/>
</dbReference>
<comment type="caution">
    <text evidence="3">The sequence shown here is derived from an EMBL/GenBank/DDBJ whole genome shotgun (WGS) entry which is preliminary data.</text>
</comment>
<accession>A0AAD4IE14</accession>
<feature type="compositionally biased region" description="Basic and acidic residues" evidence="2">
    <location>
        <begin position="215"/>
        <end position="228"/>
    </location>
</feature>
<evidence type="ECO:0000313" key="3">
    <source>
        <dbReference type="EMBL" id="KAG9192840.1"/>
    </source>
</evidence>
<organism evidence="3 4">
    <name type="scientific">Alternaria panax</name>
    <dbReference type="NCBI Taxonomy" id="48097"/>
    <lineage>
        <taxon>Eukaryota</taxon>
        <taxon>Fungi</taxon>
        <taxon>Dikarya</taxon>
        <taxon>Ascomycota</taxon>
        <taxon>Pezizomycotina</taxon>
        <taxon>Dothideomycetes</taxon>
        <taxon>Pleosporomycetidae</taxon>
        <taxon>Pleosporales</taxon>
        <taxon>Pleosporineae</taxon>
        <taxon>Pleosporaceae</taxon>
        <taxon>Alternaria</taxon>
        <taxon>Alternaria sect. Panax</taxon>
    </lineage>
</organism>
<evidence type="ECO:0000256" key="2">
    <source>
        <dbReference type="SAM" id="MobiDB-lite"/>
    </source>
</evidence>
<feature type="compositionally biased region" description="Polar residues" evidence="2">
    <location>
        <begin position="230"/>
        <end position="239"/>
    </location>
</feature>
<feature type="compositionally biased region" description="Basic and acidic residues" evidence="2">
    <location>
        <begin position="410"/>
        <end position="421"/>
    </location>
</feature>
<dbReference type="AlphaFoldDB" id="A0AAD4IE14"/>
<feature type="compositionally biased region" description="Acidic residues" evidence="2">
    <location>
        <begin position="516"/>
        <end position="538"/>
    </location>
</feature>
<evidence type="ECO:0000256" key="1">
    <source>
        <dbReference type="SAM" id="Coils"/>
    </source>
</evidence>
<keyword evidence="4" id="KW-1185">Reference proteome</keyword>